<dbReference type="InterPro" id="IPR003442">
    <property type="entry name" value="T6A_TsaE"/>
</dbReference>
<dbReference type="KEGG" id="ceh:CEW89_18895"/>
<evidence type="ECO:0000256" key="2">
    <source>
        <dbReference type="ARBA" id="ARBA00007599"/>
    </source>
</evidence>
<evidence type="ECO:0000313" key="11">
    <source>
        <dbReference type="EMBL" id="ATG49462.1"/>
    </source>
</evidence>
<evidence type="ECO:0000256" key="10">
    <source>
        <dbReference type="ARBA" id="ARBA00032441"/>
    </source>
</evidence>
<dbReference type="AlphaFoldDB" id="A0A291GHB8"/>
<evidence type="ECO:0000256" key="1">
    <source>
        <dbReference type="ARBA" id="ARBA00004496"/>
    </source>
</evidence>
<evidence type="ECO:0000256" key="7">
    <source>
        <dbReference type="ARBA" id="ARBA00022741"/>
    </source>
</evidence>
<evidence type="ECO:0000256" key="5">
    <source>
        <dbReference type="ARBA" id="ARBA00022694"/>
    </source>
</evidence>
<evidence type="ECO:0000256" key="9">
    <source>
        <dbReference type="ARBA" id="ARBA00022842"/>
    </source>
</evidence>
<keyword evidence="8" id="KW-0067">ATP-binding</keyword>
<evidence type="ECO:0000313" key="12">
    <source>
        <dbReference type="Proteomes" id="UP000217935"/>
    </source>
</evidence>
<gene>
    <name evidence="11" type="ORF">CEW89_18895</name>
</gene>
<comment type="similarity">
    <text evidence="2">Belongs to the TsaE family.</text>
</comment>
<keyword evidence="11" id="KW-0808">Transferase</keyword>
<dbReference type="GO" id="GO:0002949">
    <property type="term" value="P:tRNA threonylcarbamoyladenosine modification"/>
    <property type="evidence" value="ECO:0007669"/>
    <property type="project" value="InterPro"/>
</dbReference>
<keyword evidence="4" id="KW-0963">Cytoplasm</keyword>
<dbReference type="GO" id="GO:0046872">
    <property type="term" value="F:metal ion binding"/>
    <property type="evidence" value="ECO:0007669"/>
    <property type="project" value="UniProtKB-KW"/>
</dbReference>
<keyword evidence="12" id="KW-1185">Reference proteome</keyword>
<keyword evidence="9" id="KW-0460">Magnesium</keyword>
<dbReference type="SUPFAM" id="SSF52540">
    <property type="entry name" value="P-loop containing nucleoside triphosphate hydrolases"/>
    <property type="match status" value="1"/>
</dbReference>
<organism evidence="11 12">
    <name type="scientific">Celeribacter ethanolicus</name>
    <dbReference type="NCBI Taxonomy" id="1758178"/>
    <lineage>
        <taxon>Bacteria</taxon>
        <taxon>Pseudomonadati</taxon>
        <taxon>Pseudomonadota</taxon>
        <taxon>Alphaproteobacteria</taxon>
        <taxon>Rhodobacterales</taxon>
        <taxon>Roseobacteraceae</taxon>
        <taxon>Celeribacter</taxon>
    </lineage>
</organism>
<keyword evidence="6" id="KW-0479">Metal-binding</keyword>
<dbReference type="STRING" id="1758178.GCA_001550095_02492"/>
<sequence length="154" mass="16813">MVTERRIALANEMDTARIATALAGHLRAGDVILLDGALAAGKTFFTRALVRALGSEEAVTSPTYTIANIYETPHGPVLHVDAYRLKGAQEFYHLGLEDYFDSGISVIEWGERIGDFFDAPLAIHIGFGDTENARLLTFTSDSPRWTPVLEALSC</sequence>
<dbReference type="EMBL" id="CP022196">
    <property type="protein sequence ID" value="ATG49462.1"/>
    <property type="molecule type" value="Genomic_DNA"/>
</dbReference>
<dbReference type="PANTHER" id="PTHR33540:SF2">
    <property type="entry name" value="TRNA THREONYLCARBAMOYLADENOSINE BIOSYNTHESIS PROTEIN TSAE"/>
    <property type="match status" value="1"/>
</dbReference>
<evidence type="ECO:0000256" key="8">
    <source>
        <dbReference type="ARBA" id="ARBA00022840"/>
    </source>
</evidence>
<evidence type="ECO:0000256" key="3">
    <source>
        <dbReference type="ARBA" id="ARBA00019010"/>
    </source>
</evidence>
<dbReference type="GO" id="GO:0005737">
    <property type="term" value="C:cytoplasm"/>
    <property type="evidence" value="ECO:0007669"/>
    <property type="project" value="UniProtKB-SubCell"/>
</dbReference>
<reference evidence="11 12" key="1">
    <citation type="submission" date="2017-06" db="EMBL/GenBank/DDBJ databases">
        <title>Celeribacter sp. TSPH2 complete genome sequence.</title>
        <authorList>
            <person name="Woo J.-H."/>
            <person name="Kim H.-S."/>
        </authorList>
    </citation>
    <scope>NUCLEOTIDE SEQUENCE [LARGE SCALE GENOMIC DNA]</scope>
    <source>
        <strain evidence="11 12">TSPH2</strain>
    </source>
</reference>
<dbReference type="InterPro" id="IPR027417">
    <property type="entry name" value="P-loop_NTPase"/>
</dbReference>
<keyword evidence="5" id="KW-0819">tRNA processing</keyword>
<dbReference type="Pfam" id="PF02367">
    <property type="entry name" value="TsaE"/>
    <property type="match status" value="1"/>
</dbReference>
<protein>
    <recommendedName>
        <fullName evidence="3">tRNA threonylcarbamoyladenosine biosynthesis protein TsaE</fullName>
    </recommendedName>
    <alternativeName>
        <fullName evidence="10">t(6)A37 threonylcarbamoyladenosine biosynthesis protein TsaE</fullName>
    </alternativeName>
</protein>
<dbReference type="PANTHER" id="PTHR33540">
    <property type="entry name" value="TRNA THREONYLCARBAMOYLADENOSINE BIOSYNTHESIS PROTEIN TSAE"/>
    <property type="match status" value="1"/>
</dbReference>
<dbReference type="Gene3D" id="3.40.50.300">
    <property type="entry name" value="P-loop containing nucleotide triphosphate hydrolases"/>
    <property type="match status" value="1"/>
</dbReference>
<dbReference type="GO" id="GO:0016740">
    <property type="term" value="F:transferase activity"/>
    <property type="evidence" value="ECO:0007669"/>
    <property type="project" value="UniProtKB-KW"/>
</dbReference>
<keyword evidence="7" id="KW-0547">Nucleotide-binding</keyword>
<evidence type="ECO:0000256" key="6">
    <source>
        <dbReference type="ARBA" id="ARBA00022723"/>
    </source>
</evidence>
<dbReference type="Proteomes" id="UP000217935">
    <property type="component" value="Chromosome"/>
</dbReference>
<name>A0A291GHB8_9RHOB</name>
<proteinExistence type="inferred from homology"/>
<comment type="subcellular location">
    <subcellularLocation>
        <location evidence="1">Cytoplasm</location>
    </subcellularLocation>
</comment>
<evidence type="ECO:0000256" key="4">
    <source>
        <dbReference type="ARBA" id="ARBA00022490"/>
    </source>
</evidence>
<accession>A0A291GHB8</accession>
<dbReference type="GO" id="GO:0005524">
    <property type="term" value="F:ATP binding"/>
    <property type="evidence" value="ECO:0007669"/>
    <property type="project" value="UniProtKB-KW"/>
</dbReference>
<dbReference type="NCBIfam" id="TIGR00150">
    <property type="entry name" value="T6A_YjeE"/>
    <property type="match status" value="1"/>
</dbReference>